<feature type="domain" description="Nudix hydrolase" evidence="8">
    <location>
        <begin position="30"/>
        <end position="166"/>
    </location>
</feature>
<dbReference type="EMBL" id="FOQD01000002">
    <property type="protein sequence ID" value="SFH73249.1"/>
    <property type="molecule type" value="Genomic_DNA"/>
</dbReference>
<dbReference type="Proteomes" id="UP000199518">
    <property type="component" value="Unassembled WGS sequence"/>
</dbReference>
<dbReference type="Gene3D" id="3.90.79.10">
    <property type="entry name" value="Nucleoside Triphosphate Pyrophosphohydrolase"/>
    <property type="match status" value="1"/>
</dbReference>
<evidence type="ECO:0000256" key="7">
    <source>
        <dbReference type="ARBA" id="ARBA00032272"/>
    </source>
</evidence>
<dbReference type="CDD" id="cd03424">
    <property type="entry name" value="NUDIX_ADPRase_Nudt5_UGPPase_Nudt14"/>
    <property type="match status" value="1"/>
</dbReference>
<accession>A0A1I3CGA0</accession>
<comment type="similarity">
    <text evidence="3">Belongs to the Nudix hydrolase family. NudK subfamily.</text>
</comment>
<evidence type="ECO:0000256" key="4">
    <source>
        <dbReference type="ARBA" id="ARBA00016377"/>
    </source>
</evidence>
<dbReference type="RefSeq" id="WP_092047945.1">
    <property type="nucleotide sequence ID" value="NZ_FOQD01000002.1"/>
</dbReference>
<comment type="cofactor">
    <cofactor evidence="2">
        <name>Mg(2+)</name>
        <dbReference type="ChEBI" id="CHEBI:18420"/>
    </cofactor>
</comment>
<dbReference type="InterPro" id="IPR000086">
    <property type="entry name" value="NUDIX_hydrolase_dom"/>
</dbReference>
<evidence type="ECO:0000256" key="2">
    <source>
        <dbReference type="ARBA" id="ARBA00001946"/>
    </source>
</evidence>
<dbReference type="PROSITE" id="PS51462">
    <property type="entry name" value="NUDIX"/>
    <property type="match status" value="1"/>
</dbReference>
<evidence type="ECO:0000256" key="1">
    <source>
        <dbReference type="ARBA" id="ARBA00000847"/>
    </source>
</evidence>
<dbReference type="GO" id="GO:0005829">
    <property type="term" value="C:cytosol"/>
    <property type="evidence" value="ECO:0007669"/>
    <property type="project" value="TreeGrafter"/>
</dbReference>
<dbReference type="OrthoDB" id="9794310at2"/>
<dbReference type="InterPro" id="IPR015797">
    <property type="entry name" value="NUDIX_hydrolase-like_dom_sf"/>
</dbReference>
<evidence type="ECO:0000256" key="5">
    <source>
        <dbReference type="ARBA" id="ARBA00022801"/>
    </source>
</evidence>
<keyword evidence="5" id="KW-0378">Hydrolase</keyword>
<evidence type="ECO:0000259" key="8">
    <source>
        <dbReference type="PROSITE" id="PS51462"/>
    </source>
</evidence>
<dbReference type="GO" id="GO:0016787">
    <property type="term" value="F:hydrolase activity"/>
    <property type="evidence" value="ECO:0007669"/>
    <property type="project" value="UniProtKB-KW"/>
</dbReference>
<dbReference type="GO" id="GO:0006753">
    <property type="term" value="P:nucleoside phosphate metabolic process"/>
    <property type="evidence" value="ECO:0007669"/>
    <property type="project" value="TreeGrafter"/>
</dbReference>
<evidence type="ECO:0000313" key="9">
    <source>
        <dbReference type="EMBL" id="SFH73249.1"/>
    </source>
</evidence>
<keyword evidence="10" id="KW-1185">Reference proteome</keyword>
<dbReference type="Pfam" id="PF00293">
    <property type="entry name" value="NUDIX"/>
    <property type="match status" value="1"/>
</dbReference>
<dbReference type="AlphaFoldDB" id="A0A1I3CGA0"/>
<dbReference type="STRING" id="1576369.SAMN05421753_102259"/>
<proteinExistence type="inferred from homology"/>
<dbReference type="PANTHER" id="PTHR11839">
    <property type="entry name" value="UDP/ADP-SUGAR PYROPHOSPHATASE"/>
    <property type="match status" value="1"/>
</dbReference>
<name>A0A1I3CGA0_9PLAN</name>
<evidence type="ECO:0000256" key="3">
    <source>
        <dbReference type="ARBA" id="ARBA00007275"/>
    </source>
</evidence>
<sequence>MPSSKTVLAQGKYLQLVKEGTWEYVHRICGIGAAAIIAVTKEQELLLVEQYRVPFGKQVIDLPAGLVGDDDADEHDFEEAARRELLEETGYAAGKLKLVIAGPTSSGLATEVVHFYLGKNVKKVSDGGGVEGENITVHVIPVSKVLAWFKRQAKAGKLIDAKAYLAASWVVASAR</sequence>
<dbReference type="PANTHER" id="PTHR11839:SF18">
    <property type="entry name" value="NUDIX HYDROLASE DOMAIN-CONTAINING PROTEIN"/>
    <property type="match status" value="1"/>
</dbReference>
<dbReference type="SUPFAM" id="SSF55811">
    <property type="entry name" value="Nudix"/>
    <property type="match status" value="1"/>
</dbReference>
<evidence type="ECO:0000313" key="10">
    <source>
        <dbReference type="Proteomes" id="UP000199518"/>
    </source>
</evidence>
<reference evidence="10" key="1">
    <citation type="submission" date="2016-10" db="EMBL/GenBank/DDBJ databases">
        <authorList>
            <person name="Varghese N."/>
            <person name="Submissions S."/>
        </authorList>
    </citation>
    <scope>NUCLEOTIDE SEQUENCE [LARGE SCALE GENOMIC DNA]</scope>
    <source>
        <strain evidence="10">DSM 26348</strain>
    </source>
</reference>
<dbReference type="GO" id="GO:0019693">
    <property type="term" value="P:ribose phosphate metabolic process"/>
    <property type="evidence" value="ECO:0007669"/>
    <property type="project" value="TreeGrafter"/>
</dbReference>
<comment type="catalytic activity">
    <reaction evidence="1">
        <text>GDP-alpha-D-mannose + H2O = alpha-D-mannose 1-phosphate + GMP + 2 H(+)</text>
        <dbReference type="Rhea" id="RHEA:27978"/>
        <dbReference type="ChEBI" id="CHEBI:15377"/>
        <dbReference type="ChEBI" id="CHEBI:15378"/>
        <dbReference type="ChEBI" id="CHEBI:57527"/>
        <dbReference type="ChEBI" id="CHEBI:58115"/>
        <dbReference type="ChEBI" id="CHEBI:58409"/>
    </reaction>
</comment>
<evidence type="ECO:0000256" key="6">
    <source>
        <dbReference type="ARBA" id="ARBA00032162"/>
    </source>
</evidence>
<protein>
    <recommendedName>
        <fullName evidence="4">GDP-mannose pyrophosphatase</fullName>
    </recommendedName>
    <alternativeName>
        <fullName evidence="6">GDP-mannose hydrolase</fullName>
    </alternativeName>
    <alternativeName>
        <fullName evidence="7">GDPMK</fullName>
    </alternativeName>
</protein>
<organism evidence="9 10">
    <name type="scientific">Planctomicrobium piriforme</name>
    <dbReference type="NCBI Taxonomy" id="1576369"/>
    <lineage>
        <taxon>Bacteria</taxon>
        <taxon>Pseudomonadati</taxon>
        <taxon>Planctomycetota</taxon>
        <taxon>Planctomycetia</taxon>
        <taxon>Planctomycetales</taxon>
        <taxon>Planctomycetaceae</taxon>
        <taxon>Planctomicrobium</taxon>
    </lineage>
</organism>
<gene>
    <name evidence="9" type="ORF">SAMN05421753_102259</name>
</gene>